<dbReference type="InterPro" id="IPR019734">
    <property type="entry name" value="TPR_rpt"/>
</dbReference>
<evidence type="ECO:0000313" key="4">
    <source>
        <dbReference type="Proteomes" id="UP000597444"/>
    </source>
</evidence>
<dbReference type="SMART" id="SM00028">
    <property type="entry name" value="TPR"/>
    <property type="match status" value="5"/>
</dbReference>
<protein>
    <recommendedName>
        <fullName evidence="2">TIR domain-containing protein</fullName>
    </recommendedName>
</protein>
<dbReference type="PANTHER" id="PTHR46082:SF6">
    <property type="entry name" value="AAA+ ATPASE DOMAIN-CONTAINING PROTEIN-RELATED"/>
    <property type="match status" value="1"/>
</dbReference>
<dbReference type="InterPro" id="IPR053137">
    <property type="entry name" value="NLR-like"/>
</dbReference>
<proteinExistence type="predicted"/>
<evidence type="ECO:0000313" key="3">
    <source>
        <dbReference type="EMBL" id="GHO94751.1"/>
    </source>
</evidence>
<dbReference type="InterPro" id="IPR011990">
    <property type="entry name" value="TPR-like_helical_dom_sf"/>
</dbReference>
<feature type="domain" description="TIR" evidence="2">
    <location>
        <begin position="5"/>
        <end position="137"/>
    </location>
</feature>
<dbReference type="PRINTS" id="PR00364">
    <property type="entry name" value="DISEASERSIST"/>
</dbReference>
<dbReference type="SUPFAM" id="SSF48452">
    <property type="entry name" value="TPR-like"/>
    <property type="match status" value="2"/>
</dbReference>
<gene>
    <name evidence="3" type="ORF">KSF_047990</name>
</gene>
<dbReference type="NCBIfam" id="NF040586">
    <property type="entry name" value="FxSxx_TPR"/>
    <property type="match status" value="1"/>
</dbReference>
<dbReference type="SUPFAM" id="SSF52200">
    <property type="entry name" value="Toll/Interleukin receptor TIR domain"/>
    <property type="match status" value="1"/>
</dbReference>
<keyword evidence="1" id="KW-0802">TPR repeat</keyword>
<evidence type="ECO:0000256" key="1">
    <source>
        <dbReference type="PROSITE-ProRule" id="PRU00339"/>
    </source>
</evidence>
<dbReference type="Pfam" id="PF25000">
    <property type="entry name" value="DUF7779"/>
    <property type="match status" value="1"/>
</dbReference>
<dbReference type="InterPro" id="IPR000157">
    <property type="entry name" value="TIR_dom"/>
</dbReference>
<dbReference type="Pfam" id="PF13401">
    <property type="entry name" value="AAA_22"/>
    <property type="match status" value="1"/>
</dbReference>
<feature type="repeat" description="TPR" evidence="1">
    <location>
        <begin position="646"/>
        <end position="679"/>
    </location>
</feature>
<keyword evidence="4" id="KW-1185">Reference proteome</keyword>
<evidence type="ECO:0000259" key="2">
    <source>
        <dbReference type="PROSITE" id="PS50104"/>
    </source>
</evidence>
<dbReference type="RefSeq" id="WP_220205466.1">
    <property type="nucleotide sequence ID" value="NZ_BNJK01000001.1"/>
</dbReference>
<dbReference type="AlphaFoldDB" id="A0A8J3IHP2"/>
<dbReference type="InterPro" id="IPR027417">
    <property type="entry name" value="P-loop_NTPase"/>
</dbReference>
<dbReference type="SUPFAM" id="SSF52540">
    <property type="entry name" value="P-loop containing nucleoside triphosphate hydrolases"/>
    <property type="match status" value="1"/>
</dbReference>
<dbReference type="GO" id="GO:0043531">
    <property type="term" value="F:ADP binding"/>
    <property type="evidence" value="ECO:0007669"/>
    <property type="project" value="InterPro"/>
</dbReference>
<dbReference type="GO" id="GO:0007165">
    <property type="term" value="P:signal transduction"/>
    <property type="evidence" value="ECO:0007669"/>
    <property type="project" value="InterPro"/>
</dbReference>
<dbReference type="InterPro" id="IPR035897">
    <property type="entry name" value="Toll_tir_struct_dom_sf"/>
</dbReference>
<dbReference type="PROSITE" id="PS50005">
    <property type="entry name" value="TPR"/>
    <property type="match status" value="4"/>
</dbReference>
<sequence length="807" mass="93192">MDPNPVKDFFISYNKADRAWAEWIGWQLEQERYTCILQAWDFRPGDNFVLSMHSAASQAQRTIAVFSPDYLTALYTQPEWIAAFVQDPTDKDGKLLPVRVCECKPKGVLAAIVYIDLFKLDETTARDALLAGVKRTRAKPTGPLPFPGATSLTPKSPISFPGNWPEVWEVPYRRNIFFTGRVELLERLYNELTTHNKTMALTQAISGLSGIGKTQTALEYAYRHQHEYRYVLWTTADTAEGLSVSYAKFAELLQVSGRDEKDQQRTIQAFKRWLAHQRDWLLVLDNADDVLMVRDFLPDGPYMNGHIILTTRAQALGGIANAIDIEKMGKEEGVQFLLKRVRRNGSISTERVAAEAIVQELDGLPLALDQAGAYVEETGCSLATYLKFYETRHKDLLERRGRLVRDHPDAVATTWSISIQKVEKENLASIALLKLCAFLAPDAIQEEMIVERARYLGKELSLVAADAFLLNEAMGLLRRYSLAKRNQETNTLSLHRLVQVVLRDGMDNEEQRRWVERAVWMVSEVFPVGDYENWEQCRRYLPHAQICIELIKQYRIESEEASYLLYNVGYYFYQQGDYKRAEECYVSNLEICQKIFGFEHDSTREAMHELGKSYYEQEKYKEAEALYKQVIELDEKIRGLEHCDTAATLHELGRLHLAQKKYEEAETFYKQALEIYEKTIGLEHPFAAITLHELGRLYHAQEKYKESEEFYKQALKIYEKTYGLEHPFTANTLHELGRLYQDQEKNKEAEALYKQALEIKEKTQGLEHLDTINTTKFYASLLYKTNYISQAKKLLARVNLTLDDLYS</sequence>
<dbReference type="InterPro" id="IPR056681">
    <property type="entry name" value="DUF7779"/>
</dbReference>
<dbReference type="Proteomes" id="UP000597444">
    <property type="component" value="Unassembled WGS sequence"/>
</dbReference>
<dbReference type="Gene3D" id="3.40.50.300">
    <property type="entry name" value="P-loop containing nucleotide triphosphate hydrolases"/>
    <property type="match status" value="1"/>
</dbReference>
<dbReference type="Pfam" id="PF13424">
    <property type="entry name" value="TPR_12"/>
    <property type="match status" value="3"/>
</dbReference>
<dbReference type="Pfam" id="PF13676">
    <property type="entry name" value="TIR_2"/>
    <property type="match status" value="1"/>
</dbReference>
<dbReference type="Gene3D" id="1.25.40.10">
    <property type="entry name" value="Tetratricopeptide repeat domain"/>
    <property type="match status" value="2"/>
</dbReference>
<dbReference type="EMBL" id="BNJK01000001">
    <property type="protein sequence ID" value="GHO94751.1"/>
    <property type="molecule type" value="Genomic_DNA"/>
</dbReference>
<reference evidence="3" key="1">
    <citation type="submission" date="2020-10" db="EMBL/GenBank/DDBJ databases">
        <title>Taxonomic study of unclassified bacteria belonging to the class Ktedonobacteria.</title>
        <authorList>
            <person name="Yabe S."/>
            <person name="Wang C.M."/>
            <person name="Zheng Y."/>
            <person name="Sakai Y."/>
            <person name="Cavaletti L."/>
            <person name="Monciardini P."/>
            <person name="Donadio S."/>
        </authorList>
    </citation>
    <scope>NUCLEOTIDE SEQUENCE</scope>
    <source>
        <strain evidence="3">ID150040</strain>
    </source>
</reference>
<feature type="repeat" description="TPR" evidence="1">
    <location>
        <begin position="730"/>
        <end position="763"/>
    </location>
</feature>
<dbReference type="PANTHER" id="PTHR46082">
    <property type="entry name" value="ATP/GTP-BINDING PROTEIN-RELATED"/>
    <property type="match status" value="1"/>
</dbReference>
<accession>A0A8J3IHP2</accession>
<feature type="repeat" description="TPR" evidence="1">
    <location>
        <begin position="688"/>
        <end position="721"/>
    </location>
</feature>
<organism evidence="3 4">
    <name type="scientific">Reticulibacter mediterranei</name>
    <dbReference type="NCBI Taxonomy" id="2778369"/>
    <lineage>
        <taxon>Bacteria</taxon>
        <taxon>Bacillati</taxon>
        <taxon>Chloroflexota</taxon>
        <taxon>Ktedonobacteria</taxon>
        <taxon>Ktedonobacterales</taxon>
        <taxon>Reticulibacteraceae</taxon>
        <taxon>Reticulibacter</taxon>
    </lineage>
</organism>
<feature type="repeat" description="TPR" evidence="1">
    <location>
        <begin position="604"/>
        <end position="637"/>
    </location>
</feature>
<name>A0A8J3IHP2_9CHLR</name>
<dbReference type="InterPro" id="IPR049945">
    <property type="entry name" value="AAA_22"/>
</dbReference>
<dbReference type="PROSITE" id="PS50104">
    <property type="entry name" value="TIR"/>
    <property type="match status" value="1"/>
</dbReference>
<comment type="caution">
    <text evidence="3">The sequence shown here is derived from an EMBL/GenBank/DDBJ whole genome shotgun (WGS) entry which is preliminary data.</text>
</comment>
<dbReference type="Gene3D" id="3.40.50.10140">
    <property type="entry name" value="Toll/interleukin-1 receptor homology (TIR) domain"/>
    <property type="match status" value="1"/>
</dbReference>